<evidence type="ECO:0000256" key="11">
    <source>
        <dbReference type="ARBA" id="ARBA00023136"/>
    </source>
</evidence>
<reference evidence="15 16" key="1">
    <citation type="submission" date="2024-09" db="EMBL/GenBank/DDBJ databases">
        <title>Chromosome-scale assembly of Riccia fluitans.</title>
        <authorList>
            <person name="Paukszto L."/>
            <person name="Sawicki J."/>
            <person name="Karawczyk K."/>
            <person name="Piernik-Szablinska J."/>
            <person name="Szczecinska M."/>
            <person name="Mazdziarz M."/>
        </authorList>
    </citation>
    <scope>NUCLEOTIDE SEQUENCE [LARGE SCALE GENOMIC DNA]</scope>
    <source>
        <strain evidence="15">Rf_01</strain>
        <tissue evidence="15">Aerial parts of the thallus</tissue>
    </source>
</reference>
<evidence type="ECO:0000256" key="6">
    <source>
        <dbReference type="ARBA" id="ARBA00022692"/>
    </source>
</evidence>
<evidence type="ECO:0000256" key="12">
    <source>
        <dbReference type="SAM" id="MobiDB-lite"/>
    </source>
</evidence>
<feature type="domain" description="Peptidase M50" evidence="14">
    <location>
        <begin position="276"/>
        <end position="428"/>
    </location>
</feature>
<organism evidence="15 16">
    <name type="scientific">Riccia fluitans</name>
    <dbReference type="NCBI Taxonomy" id="41844"/>
    <lineage>
        <taxon>Eukaryota</taxon>
        <taxon>Viridiplantae</taxon>
        <taxon>Streptophyta</taxon>
        <taxon>Embryophyta</taxon>
        <taxon>Marchantiophyta</taxon>
        <taxon>Marchantiopsida</taxon>
        <taxon>Marchantiidae</taxon>
        <taxon>Marchantiales</taxon>
        <taxon>Ricciaceae</taxon>
        <taxon>Riccia</taxon>
    </lineage>
</organism>
<comment type="caution">
    <text evidence="15">The sequence shown here is derived from an EMBL/GenBank/DDBJ whole genome shotgun (WGS) entry which is preliminary data.</text>
</comment>
<evidence type="ECO:0000256" key="4">
    <source>
        <dbReference type="ARBA" id="ARBA00022640"/>
    </source>
</evidence>
<dbReference type="PANTHER" id="PTHR31412:SF5">
    <property type="entry name" value="ZINC METALLOPROTEASE EGY2, CHLOROPLASTIC-RELATED"/>
    <property type="match status" value="1"/>
</dbReference>
<comment type="subcellular location">
    <subcellularLocation>
        <location evidence="1">Plastid</location>
        <location evidence="1">Chloroplast membrane</location>
        <topology evidence="1">Multi-pass membrane protein</topology>
    </subcellularLocation>
</comment>
<dbReference type="GO" id="GO:0031969">
    <property type="term" value="C:chloroplast membrane"/>
    <property type="evidence" value="ECO:0007669"/>
    <property type="project" value="UniProtKB-SubCell"/>
</dbReference>
<evidence type="ECO:0000256" key="8">
    <source>
        <dbReference type="ARBA" id="ARBA00022946"/>
    </source>
</evidence>
<evidence type="ECO:0000259" key="14">
    <source>
        <dbReference type="Pfam" id="PF02163"/>
    </source>
</evidence>
<protein>
    <recommendedName>
        <fullName evidence="14">Peptidase M50 domain-containing protein</fullName>
    </recommendedName>
</protein>
<dbReference type="PANTHER" id="PTHR31412">
    <property type="entry name" value="ZINC METALLOPROTEASE EGY1"/>
    <property type="match status" value="1"/>
</dbReference>
<evidence type="ECO:0000256" key="2">
    <source>
        <dbReference type="ARBA" id="ARBA00007931"/>
    </source>
</evidence>
<feature type="transmembrane region" description="Helical" evidence="13">
    <location>
        <begin position="482"/>
        <end position="501"/>
    </location>
</feature>
<evidence type="ECO:0000256" key="3">
    <source>
        <dbReference type="ARBA" id="ARBA00022528"/>
    </source>
</evidence>
<keyword evidence="10" id="KW-0482">Metalloprotease</keyword>
<keyword evidence="8" id="KW-0809">Transit peptide</keyword>
<feature type="compositionally biased region" description="Basic and acidic residues" evidence="12">
    <location>
        <begin position="72"/>
        <end position="87"/>
    </location>
</feature>
<keyword evidence="3" id="KW-0150">Chloroplast</keyword>
<feature type="transmembrane region" description="Helical" evidence="13">
    <location>
        <begin position="434"/>
        <end position="462"/>
    </location>
</feature>
<evidence type="ECO:0000313" key="16">
    <source>
        <dbReference type="Proteomes" id="UP001605036"/>
    </source>
</evidence>
<dbReference type="InterPro" id="IPR008915">
    <property type="entry name" value="Peptidase_M50"/>
</dbReference>
<comment type="similarity">
    <text evidence="2">Belongs to the peptidase M50B family.</text>
</comment>
<feature type="transmembrane region" description="Helical" evidence="13">
    <location>
        <begin position="329"/>
        <end position="351"/>
    </location>
</feature>
<name>A0ABD1Z7J4_9MARC</name>
<evidence type="ECO:0000256" key="13">
    <source>
        <dbReference type="SAM" id="Phobius"/>
    </source>
</evidence>
<dbReference type="Proteomes" id="UP001605036">
    <property type="component" value="Unassembled WGS sequence"/>
</dbReference>
<dbReference type="Pfam" id="PF02163">
    <property type="entry name" value="Peptidase_M50"/>
    <property type="match status" value="1"/>
</dbReference>
<accession>A0ABD1Z7J4</accession>
<keyword evidence="6 13" id="KW-0812">Transmembrane</keyword>
<dbReference type="EMBL" id="JBHFFA010000002">
    <property type="protein sequence ID" value="KAL2642682.1"/>
    <property type="molecule type" value="Genomic_DNA"/>
</dbReference>
<evidence type="ECO:0000256" key="5">
    <source>
        <dbReference type="ARBA" id="ARBA00022670"/>
    </source>
</evidence>
<keyword evidence="5" id="KW-0645">Protease</keyword>
<evidence type="ECO:0000256" key="7">
    <source>
        <dbReference type="ARBA" id="ARBA00022801"/>
    </source>
</evidence>
<proteinExistence type="inferred from homology"/>
<dbReference type="GO" id="GO:0006508">
    <property type="term" value="P:proteolysis"/>
    <property type="evidence" value="ECO:0007669"/>
    <property type="project" value="UniProtKB-KW"/>
</dbReference>
<evidence type="ECO:0000313" key="15">
    <source>
        <dbReference type="EMBL" id="KAL2642682.1"/>
    </source>
</evidence>
<sequence>MSVCKLIFPAASELLLLSCGFQSKQRSRGTNVFVPRRGVTAPGNSTTRLSRTALRFGQRRRWRRIVQASSDDESKQDDSNASNKEDTSTSETPDASAESSSSDSSKEPNEQAGEEEKVTVGSPLPGVKSSSEAARLPKQVIDSLRDQVFGFDTFFVTGQEPYEGGVLFKGNLRGEPGKSYTKLEKRLQDKFGDQYKLFLLTNPTDNRPVAVVVPKESLEPEPGVVPEWVAAAAFGLVCFGTILLRNAPTLQLAVLTNNADPGLIAEGLLGGAITAAVLLAHEAGHLYAAKEVGAKLSVPYFIPSWQLGSFGVITRITNIIRNRSGLLKVAAAGPLTGAVLGLSVVLIGLILSPAEGQGIVVDAGAFHDSLLVGGLAKLILGDKLQEGAKIAVNPIVLSAWAGLLINAINSIPVGELDGGRIIQALWGRKVWSRVTGISVGLLGLAGIFNDVALYWVVLVVFLQRGPITPQSDELTDPDEKDFALGIAVLLLGLLIYLPYPWAFSYVLPPLA</sequence>
<feature type="region of interest" description="Disordered" evidence="12">
    <location>
        <begin position="66"/>
        <end position="132"/>
    </location>
</feature>
<gene>
    <name evidence="15" type="ORF">R1flu_010269</name>
</gene>
<evidence type="ECO:0000256" key="10">
    <source>
        <dbReference type="ARBA" id="ARBA00023049"/>
    </source>
</evidence>
<dbReference type="AlphaFoldDB" id="A0ABD1Z7J4"/>
<keyword evidence="7" id="KW-0378">Hydrolase</keyword>
<keyword evidence="11 13" id="KW-0472">Membrane</keyword>
<keyword evidence="9 13" id="KW-1133">Transmembrane helix</keyword>
<dbReference type="InterPro" id="IPR044838">
    <property type="entry name" value="EGY1-like"/>
</dbReference>
<keyword evidence="16" id="KW-1185">Reference proteome</keyword>
<feature type="compositionally biased region" description="Basic and acidic residues" evidence="12">
    <location>
        <begin position="104"/>
        <end position="118"/>
    </location>
</feature>
<evidence type="ECO:0000256" key="9">
    <source>
        <dbReference type="ARBA" id="ARBA00022989"/>
    </source>
</evidence>
<dbReference type="GO" id="GO:0008237">
    <property type="term" value="F:metallopeptidase activity"/>
    <property type="evidence" value="ECO:0007669"/>
    <property type="project" value="UniProtKB-KW"/>
</dbReference>
<dbReference type="CDD" id="cd06160">
    <property type="entry name" value="S2P-M50_like_2"/>
    <property type="match status" value="1"/>
</dbReference>
<evidence type="ECO:0000256" key="1">
    <source>
        <dbReference type="ARBA" id="ARBA00004508"/>
    </source>
</evidence>
<feature type="compositionally biased region" description="Low complexity" evidence="12">
    <location>
        <begin position="89"/>
        <end position="103"/>
    </location>
</feature>
<keyword evidence="4" id="KW-0934">Plastid</keyword>